<dbReference type="PANTHER" id="PTHR10332">
    <property type="entry name" value="EQUILIBRATIVE NUCLEOSIDE TRANSPORTER"/>
    <property type="match status" value="1"/>
</dbReference>
<evidence type="ECO:0000256" key="6">
    <source>
        <dbReference type="ARBA" id="ARBA00023136"/>
    </source>
</evidence>
<feature type="transmembrane region" description="Helical" evidence="7">
    <location>
        <begin position="68"/>
        <end position="88"/>
    </location>
</feature>
<sequence>MNLNNDETKISLLPNSNQEKKIPKDTFHIAYIIYFILGAGYLLPWNAFITAVDYFDYLYPNRSVDRTFSVVCKPCMLFSLIIIIFFLLRKSSAYFRINLGLIIFTLALITVPILDLFFVKGRPGLCFGFYVTAGAVALSGVANAFVQGGMIGSAGELPERYMQAVVAGTAASGVLVSFLRIFTKAVYPQDVHGLRNSALLYFIVGILLMIICLVFYNVAHRLPVIKYYNKLKMQAVNEEKEEKGSLSGPVWEIMGKVKWHGIGIVLIYVVTLSIFPGFITEDVHSAVLGDWYAILLITCFNVFDLVGKCFTAVYLLENANVAVGACFARLLFYPLYLGCLHGPQFFRTEIPVALLTCLLGLTNGYFTKKKIPKDAFHIAYIIYFTLGAGYLLPWNAFITAVDYFDYLYPNRSVDRTFSVVCQPVMLFSHIIIIFFLLRKSNAYFRINLGLILFTLALITVPILDLFFVKGRPGLYFGFYVTVGAVALSGVANAFVQGGMIGSAGELPERYMQAVVAGTAASGTCVFLVGLASAVKLLLEILKYHAYSG</sequence>
<keyword evidence="9" id="KW-1185">Reference proteome</keyword>
<keyword evidence="3" id="KW-0813">Transport</keyword>
<keyword evidence="4 7" id="KW-0812">Transmembrane</keyword>
<evidence type="ECO:0008006" key="10">
    <source>
        <dbReference type="Google" id="ProtNLM"/>
    </source>
</evidence>
<feature type="transmembrane region" description="Helical" evidence="7">
    <location>
        <begin position="515"/>
        <end position="538"/>
    </location>
</feature>
<dbReference type="OrthoDB" id="1856718at2759"/>
<evidence type="ECO:0000256" key="4">
    <source>
        <dbReference type="ARBA" id="ARBA00022692"/>
    </source>
</evidence>
<feature type="transmembrane region" description="Helical" evidence="7">
    <location>
        <begin position="474"/>
        <end position="495"/>
    </location>
</feature>
<reference evidence="8" key="1">
    <citation type="submission" date="2022-04" db="EMBL/GenBank/DDBJ databases">
        <title>Carnegiea gigantea Genome sequencing and assembly v2.</title>
        <authorList>
            <person name="Copetti D."/>
            <person name="Sanderson M.J."/>
            <person name="Burquez A."/>
            <person name="Wojciechowski M.F."/>
        </authorList>
    </citation>
    <scope>NUCLEOTIDE SEQUENCE</scope>
    <source>
        <strain evidence="8">SGP5-SGP5p</strain>
        <tissue evidence="8">Aerial part</tissue>
    </source>
</reference>
<dbReference type="Pfam" id="PF01733">
    <property type="entry name" value="Nucleoside_tran"/>
    <property type="match status" value="2"/>
</dbReference>
<comment type="subcellular location">
    <subcellularLocation>
        <location evidence="1">Membrane</location>
        <topology evidence="1">Multi-pass membrane protein</topology>
    </subcellularLocation>
</comment>
<evidence type="ECO:0000256" key="2">
    <source>
        <dbReference type="ARBA" id="ARBA00007965"/>
    </source>
</evidence>
<keyword evidence="5 7" id="KW-1133">Transmembrane helix</keyword>
<evidence type="ECO:0000256" key="7">
    <source>
        <dbReference type="SAM" id="Phobius"/>
    </source>
</evidence>
<protein>
    <recommendedName>
        <fullName evidence="10">Equilibrative nucleoside transporter</fullName>
    </recommendedName>
</protein>
<feature type="transmembrane region" description="Helical" evidence="7">
    <location>
        <begin position="100"/>
        <end position="121"/>
    </location>
</feature>
<comment type="caution">
    <text evidence="8">The sequence shown here is derived from an EMBL/GenBank/DDBJ whole genome shotgun (WGS) entry which is preliminary data.</text>
</comment>
<dbReference type="PANTHER" id="PTHR10332:SF10">
    <property type="entry name" value="EQUILIBRATIVE NUCLEOSIDE TRANSPORTER 4"/>
    <property type="match status" value="1"/>
</dbReference>
<feature type="transmembrane region" description="Helical" evidence="7">
    <location>
        <begin position="378"/>
        <end position="397"/>
    </location>
</feature>
<dbReference type="GO" id="GO:0005886">
    <property type="term" value="C:plasma membrane"/>
    <property type="evidence" value="ECO:0007669"/>
    <property type="project" value="TreeGrafter"/>
</dbReference>
<evidence type="ECO:0000313" key="8">
    <source>
        <dbReference type="EMBL" id="KAJ8451644.1"/>
    </source>
</evidence>
<gene>
    <name evidence="8" type="ORF">Cgig2_018278</name>
</gene>
<feature type="transmembrane region" description="Helical" evidence="7">
    <location>
        <begin position="259"/>
        <end position="279"/>
    </location>
</feature>
<feature type="transmembrane region" description="Helical" evidence="7">
    <location>
        <begin position="199"/>
        <end position="219"/>
    </location>
</feature>
<comment type="similarity">
    <text evidence="2">Belongs to the SLC29A/ENT transporter (TC 2.A.57) family.</text>
</comment>
<keyword evidence="6 7" id="KW-0472">Membrane</keyword>
<name>A0A9Q1KZ99_9CARY</name>
<dbReference type="EMBL" id="JAKOGI010000008">
    <property type="protein sequence ID" value="KAJ8451644.1"/>
    <property type="molecule type" value="Genomic_DNA"/>
</dbReference>
<dbReference type="GO" id="GO:0005337">
    <property type="term" value="F:nucleoside transmembrane transporter activity"/>
    <property type="evidence" value="ECO:0007669"/>
    <property type="project" value="InterPro"/>
</dbReference>
<feature type="transmembrane region" description="Helical" evidence="7">
    <location>
        <begin position="161"/>
        <end position="179"/>
    </location>
</feature>
<feature type="transmembrane region" description="Helical" evidence="7">
    <location>
        <begin position="350"/>
        <end position="366"/>
    </location>
</feature>
<evidence type="ECO:0000256" key="3">
    <source>
        <dbReference type="ARBA" id="ARBA00022448"/>
    </source>
</evidence>
<evidence type="ECO:0000313" key="9">
    <source>
        <dbReference type="Proteomes" id="UP001153076"/>
    </source>
</evidence>
<feature type="transmembrane region" description="Helical" evidence="7">
    <location>
        <begin position="29"/>
        <end position="48"/>
    </location>
</feature>
<feature type="transmembrane region" description="Helical" evidence="7">
    <location>
        <begin position="449"/>
        <end position="468"/>
    </location>
</feature>
<organism evidence="8 9">
    <name type="scientific">Carnegiea gigantea</name>
    <dbReference type="NCBI Taxonomy" id="171969"/>
    <lineage>
        <taxon>Eukaryota</taxon>
        <taxon>Viridiplantae</taxon>
        <taxon>Streptophyta</taxon>
        <taxon>Embryophyta</taxon>
        <taxon>Tracheophyta</taxon>
        <taxon>Spermatophyta</taxon>
        <taxon>Magnoliopsida</taxon>
        <taxon>eudicotyledons</taxon>
        <taxon>Gunneridae</taxon>
        <taxon>Pentapetalae</taxon>
        <taxon>Caryophyllales</taxon>
        <taxon>Cactineae</taxon>
        <taxon>Cactaceae</taxon>
        <taxon>Cactoideae</taxon>
        <taxon>Echinocereeae</taxon>
        <taxon>Carnegiea</taxon>
    </lineage>
</organism>
<feature type="transmembrane region" description="Helical" evidence="7">
    <location>
        <begin position="319"/>
        <end position="338"/>
    </location>
</feature>
<dbReference type="InterPro" id="IPR002259">
    <property type="entry name" value="Eqnu_transpt"/>
</dbReference>
<feature type="transmembrane region" description="Helical" evidence="7">
    <location>
        <begin position="291"/>
        <end position="307"/>
    </location>
</feature>
<dbReference type="Proteomes" id="UP001153076">
    <property type="component" value="Unassembled WGS sequence"/>
</dbReference>
<dbReference type="AlphaFoldDB" id="A0A9Q1KZ99"/>
<accession>A0A9Q1KZ99</accession>
<evidence type="ECO:0000256" key="5">
    <source>
        <dbReference type="ARBA" id="ARBA00022989"/>
    </source>
</evidence>
<feature type="transmembrane region" description="Helical" evidence="7">
    <location>
        <begin position="417"/>
        <end position="437"/>
    </location>
</feature>
<proteinExistence type="inferred from homology"/>
<feature type="transmembrane region" description="Helical" evidence="7">
    <location>
        <begin position="127"/>
        <end position="149"/>
    </location>
</feature>
<evidence type="ECO:0000256" key="1">
    <source>
        <dbReference type="ARBA" id="ARBA00004141"/>
    </source>
</evidence>